<comment type="caution">
    <text evidence="2">The sequence shown here is derived from an EMBL/GenBank/DDBJ whole genome shotgun (WGS) entry which is preliminary data.</text>
</comment>
<dbReference type="PANTHER" id="PTHR23419">
    <property type="entry name" value="DIVALENT CATION TOLERANCE CUTA-RELATED"/>
    <property type="match status" value="1"/>
</dbReference>
<dbReference type="GO" id="GO:0005507">
    <property type="term" value="F:copper ion binding"/>
    <property type="evidence" value="ECO:0007669"/>
    <property type="project" value="TreeGrafter"/>
</dbReference>
<sequence length="107" mass="11912">MEDIVVVFCTFPDSETAKRIAQELVKGRLAACVNVLPGVESIYEWKGELESASEVLGLIKTTGTMYPTLEARLKELHPYDVPEIVAIPASKVQPAYAQWVREMTSQE</sequence>
<keyword evidence="3" id="KW-1185">Reference proteome</keyword>
<accession>A0A366HBW1</accession>
<dbReference type="OrthoDB" id="37622at2"/>
<dbReference type="InterPro" id="IPR004323">
    <property type="entry name" value="Ion_tolerance_CutA"/>
</dbReference>
<name>A0A366HBW1_9BACT</name>
<protein>
    <submittedName>
        <fullName evidence="2">Periplasmic divalent cation tolerance protein</fullName>
    </submittedName>
</protein>
<dbReference type="GO" id="GO:0010038">
    <property type="term" value="P:response to metal ion"/>
    <property type="evidence" value="ECO:0007669"/>
    <property type="project" value="InterPro"/>
</dbReference>
<reference evidence="2 3" key="1">
    <citation type="submission" date="2018-06" db="EMBL/GenBank/DDBJ databases">
        <title>Genomic Encyclopedia of Type Strains, Phase IV (KMG-IV): sequencing the most valuable type-strain genomes for metagenomic binning, comparative biology and taxonomic classification.</title>
        <authorList>
            <person name="Goeker M."/>
        </authorList>
    </citation>
    <scope>NUCLEOTIDE SEQUENCE [LARGE SCALE GENOMIC DNA]</scope>
    <source>
        <strain evidence="2 3">DSM 25532</strain>
    </source>
</reference>
<dbReference type="Gene3D" id="3.30.70.120">
    <property type="match status" value="1"/>
</dbReference>
<evidence type="ECO:0000313" key="2">
    <source>
        <dbReference type="EMBL" id="RBP39851.1"/>
    </source>
</evidence>
<gene>
    <name evidence="2" type="ORF">DES53_109279</name>
</gene>
<proteinExistence type="inferred from homology"/>
<dbReference type="Proteomes" id="UP000253426">
    <property type="component" value="Unassembled WGS sequence"/>
</dbReference>
<dbReference type="InterPro" id="IPR011322">
    <property type="entry name" value="N-reg_PII-like_a/b"/>
</dbReference>
<comment type="similarity">
    <text evidence="1">Belongs to the CutA family.</text>
</comment>
<evidence type="ECO:0000313" key="3">
    <source>
        <dbReference type="Proteomes" id="UP000253426"/>
    </source>
</evidence>
<organism evidence="2 3">
    <name type="scientific">Roseimicrobium gellanilyticum</name>
    <dbReference type="NCBI Taxonomy" id="748857"/>
    <lineage>
        <taxon>Bacteria</taxon>
        <taxon>Pseudomonadati</taxon>
        <taxon>Verrucomicrobiota</taxon>
        <taxon>Verrucomicrobiia</taxon>
        <taxon>Verrucomicrobiales</taxon>
        <taxon>Verrucomicrobiaceae</taxon>
        <taxon>Roseimicrobium</taxon>
    </lineage>
</organism>
<dbReference type="Pfam" id="PF03091">
    <property type="entry name" value="CutA1"/>
    <property type="match status" value="1"/>
</dbReference>
<dbReference type="SUPFAM" id="SSF54913">
    <property type="entry name" value="GlnB-like"/>
    <property type="match status" value="1"/>
</dbReference>
<dbReference type="InterPro" id="IPR015867">
    <property type="entry name" value="N-reg_PII/ATP_PRibTrfase_C"/>
</dbReference>
<dbReference type="AlphaFoldDB" id="A0A366HBW1"/>
<dbReference type="EMBL" id="QNRR01000009">
    <property type="protein sequence ID" value="RBP39851.1"/>
    <property type="molecule type" value="Genomic_DNA"/>
</dbReference>
<evidence type="ECO:0000256" key="1">
    <source>
        <dbReference type="ARBA" id="ARBA00010169"/>
    </source>
</evidence>
<dbReference type="RefSeq" id="WP_113960754.1">
    <property type="nucleotide sequence ID" value="NZ_QNRR01000009.1"/>
</dbReference>
<dbReference type="PANTHER" id="PTHR23419:SF8">
    <property type="entry name" value="FI09726P"/>
    <property type="match status" value="1"/>
</dbReference>